<keyword evidence="3" id="KW-1185">Reference proteome</keyword>
<dbReference type="EMBL" id="JBHMCY010000006">
    <property type="protein sequence ID" value="MFB9462011.1"/>
    <property type="molecule type" value="Genomic_DNA"/>
</dbReference>
<accession>A0ABV5MVF8</accession>
<dbReference type="Proteomes" id="UP001589709">
    <property type="component" value="Unassembled WGS sequence"/>
</dbReference>
<gene>
    <name evidence="2" type="ORF">ACFF45_04535</name>
</gene>
<comment type="caution">
    <text evidence="2">The sequence shown here is derived from an EMBL/GenBank/DDBJ whole genome shotgun (WGS) entry which is preliminary data.</text>
</comment>
<sequence>MATGYRDAPDTVFGNAAGLPLQPHLSRLVRNKTLEGQASARERGRHGGRPEALDADLVAMARDLYARRVPVDDIRRKLIIPTGKRAGQHPSRATVYRALATVLRPRGDTEETEAESTA</sequence>
<reference evidence="2 3" key="1">
    <citation type="submission" date="2024-09" db="EMBL/GenBank/DDBJ databases">
        <authorList>
            <person name="Sun Q."/>
            <person name="Mori K."/>
        </authorList>
    </citation>
    <scope>NUCLEOTIDE SEQUENCE [LARGE SCALE GENOMIC DNA]</scope>
    <source>
        <strain evidence="2 3">JCM 6917</strain>
    </source>
</reference>
<evidence type="ECO:0000313" key="3">
    <source>
        <dbReference type="Proteomes" id="UP001589709"/>
    </source>
</evidence>
<dbReference type="RefSeq" id="WP_381342161.1">
    <property type="nucleotide sequence ID" value="NZ_JBHMCY010000006.1"/>
</dbReference>
<protein>
    <submittedName>
        <fullName evidence="2">Uncharacterized protein</fullName>
    </submittedName>
</protein>
<organism evidence="2 3">
    <name type="scientific">Streptomyces cinereospinus</name>
    <dbReference type="NCBI Taxonomy" id="285561"/>
    <lineage>
        <taxon>Bacteria</taxon>
        <taxon>Bacillati</taxon>
        <taxon>Actinomycetota</taxon>
        <taxon>Actinomycetes</taxon>
        <taxon>Kitasatosporales</taxon>
        <taxon>Streptomycetaceae</taxon>
        <taxon>Streptomyces</taxon>
    </lineage>
</organism>
<proteinExistence type="predicted"/>
<evidence type="ECO:0000313" key="2">
    <source>
        <dbReference type="EMBL" id="MFB9462011.1"/>
    </source>
</evidence>
<evidence type="ECO:0000256" key="1">
    <source>
        <dbReference type="SAM" id="MobiDB-lite"/>
    </source>
</evidence>
<feature type="region of interest" description="Disordered" evidence="1">
    <location>
        <begin position="32"/>
        <end position="52"/>
    </location>
</feature>
<name>A0ABV5MVF8_9ACTN</name>